<dbReference type="Gene3D" id="1.10.10.10">
    <property type="entry name" value="Winged helix-like DNA-binding domain superfamily/Winged helix DNA-binding domain"/>
    <property type="match status" value="1"/>
</dbReference>
<dbReference type="Pfam" id="PF04545">
    <property type="entry name" value="Sigma70_r4"/>
    <property type="match status" value="1"/>
</dbReference>
<gene>
    <name evidence="3" type="primary">sigK_18</name>
    <name evidence="3" type="ORF">SDC9_170599</name>
</gene>
<proteinExistence type="inferred from homology"/>
<dbReference type="PANTHER" id="PTHR30603">
    <property type="entry name" value="RNA POLYMERASE SIGMA FACTOR RPO"/>
    <property type="match status" value="1"/>
</dbReference>
<dbReference type="AlphaFoldDB" id="A0A645G8H3"/>
<dbReference type="InterPro" id="IPR036388">
    <property type="entry name" value="WH-like_DNA-bd_sf"/>
</dbReference>
<dbReference type="InterPro" id="IPR007630">
    <property type="entry name" value="RNA_pol_sigma70_r4"/>
</dbReference>
<evidence type="ECO:0000313" key="3">
    <source>
        <dbReference type="EMBL" id="MPN23211.1"/>
    </source>
</evidence>
<dbReference type="PROSITE" id="PS50943">
    <property type="entry name" value="HTH_CROC1"/>
    <property type="match status" value="1"/>
</dbReference>
<dbReference type="PANTHER" id="PTHR30603:SF51">
    <property type="entry name" value="RNA POLYMERASE SIGMA-K FACTOR"/>
    <property type="match status" value="1"/>
</dbReference>
<dbReference type="GO" id="GO:0006352">
    <property type="term" value="P:DNA-templated transcription initiation"/>
    <property type="evidence" value="ECO:0007669"/>
    <property type="project" value="InterPro"/>
</dbReference>
<comment type="similarity">
    <text evidence="1">Belongs to the sigma-70 factor family.</text>
</comment>
<protein>
    <submittedName>
        <fullName evidence="3">RNA polymerase sigma-K factor</fullName>
    </submittedName>
</protein>
<dbReference type="GO" id="GO:0003700">
    <property type="term" value="F:DNA-binding transcription factor activity"/>
    <property type="evidence" value="ECO:0007669"/>
    <property type="project" value="InterPro"/>
</dbReference>
<feature type="domain" description="HTH cro/C1-type" evidence="2">
    <location>
        <begin position="25"/>
        <end position="46"/>
    </location>
</feature>
<dbReference type="PRINTS" id="PR00046">
    <property type="entry name" value="SIGMA70FCT"/>
</dbReference>
<reference evidence="3" key="1">
    <citation type="submission" date="2019-08" db="EMBL/GenBank/DDBJ databases">
        <authorList>
            <person name="Kucharzyk K."/>
            <person name="Murdoch R.W."/>
            <person name="Higgins S."/>
            <person name="Loffler F."/>
        </authorList>
    </citation>
    <scope>NUCLEOTIDE SEQUENCE</scope>
</reference>
<organism evidence="3">
    <name type="scientific">bioreactor metagenome</name>
    <dbReference type="NCBI Taxonomy" id="1076179"/>
    <lineage>
        <taxon>unclassified sequences</taxon>
        <taxon>metagenomes</taxon>
        <taxon>ecological metagenomes</taxon>
    </lineage>
</organism>
<dbReference type="NCBIfam" id="TIGR02937">
    <property type="entry name" value="sigma70-ECF"/>
    <property type="match status" value="1"/>
</dbReference>
<accession>A0A645G8H3</accession>
<name>A0A645G8H3_9ZZZZ</name>
<comment type="caution">
    <text evidence="3">The sequence shown here is derived from an EMBL/GenBank/DDBJ whole genome shotgun (WGS) entry which is preliminary data.</text>
</comment>
<evidence type="ECO:0000259" key="2">
    <source>
        <dbReference type="PROSITE" id="PS50943"/>
    </source>
</evidence>
<dbReference type="SUPFAM" id="SSF88659">
    <property type="entry name" value="Sigma3 and sigma4 domains of RNA polymerase sigma factors"/>
    <property type="match status" value="1"/>
</dbReference>
<dbReference type="InterPro" id="IPR013324">
    <property type="entry name" value="RNA_pol_sigma_r3/r4-like"/>
</dbReference>
<sequence length="62" mass="7102">MDNVLTDRERLVVRLRYGIDTEQCLPQREIAAILGISRSYISRIEKKALQKLAAAFNNSQPK</sequence>
<dbReference type="CDD" id="cd06171">
    <property type="entry name" value="Sigma70_r4"/>
    <property type="match status" value="1"/>
</dbReference>
<dbReference type="InterPro" id="IPR000943">
    <property type="entry name" value="RNA_pol_sigma70"/>
</dbReference>
<dbReference type="InterPro" id="IPR014284">
    <property type="entry name" value="RNA_pol_sigma-70_dom"/>
</dbReference>
<dbReference type="InterPro" id="IPR001387">
    <property type="entry name" value="Cro/C1-type_HTH"/>
</dbReference>
<dbReference type="EMBL" id="VSSQ01071655">
    <property type="protein sequence ID" value="MPN23211.1"/>
    <property type="molecule type" value="Genomic_DNA"/>
</dbReference>
<dbReference type="InterPro" id="IPR050239">
    <property type="entry name" value="Sigma-70_RNA_pol_init_factors"/>
</dbReference>
<evidence type="ECO:0000256" key="1">
    <source>
        <dbReference type="ARBA" id="ARBA00007788"/>
    </source>
</evidence>